<evidence type="ECO:0000313" key="2">
    <source>
        <dbReference type="Proteomes" id="UP001235849"/>
    </source>
</evidence>
<protein>
    <submittedName>
        <fullName evidence="1">AbrB/MazE/SpoVT family DNA-binding domain-containing protein</fullName>
    </submittedName>
</protein>
<name>A0ABT7BAB4_9CYAN</name>
<dbReference type="InterPro" id="IPR037914">
    <property type="entry name" value="SpoVT-AbrB_sf"/>
</dbReference>
<organism evidence="1 2">
    <name type="scientific">Roseofilum capinflatum BLCC-M114</name>
    <dbReference type="NCBI Taxonomy" id="3022440"/>
    <lineage>
        <taxon>Bacteria</taxon>
        <taxon>Bacillati</taxon>
        <taxon>Cyanobacteriota</taxon>
        <taxon>Cyanophyceae</taxon>
        <taxon>Desertifilales</taxon>
        <taxon>Desertifilaceae</taxon>
        <taxon>Roseofilum</taxon>
        <taxon>Roseofilum capinflatum</taxon>
    </lineage>
</organism>
<keyword evidence="1" id="KW-0238">DNA-binding</keyword>
<dbReference type="SUPFAM" id="SSF89447">
    <property type="entry name" value="AbrB/MazE/MraZ-like"/>
    <property type="match status" value="1"/>
</dbReference>
<dbReference type="Proteomes" id="UP001235849">
    <property type="component" value="Unassembled WGS sequence"/>
</dbReference>
<proteinExistence type="predicted"/>
<evidence type="ECO:0000313" key="1">
    <source>
        <dbReference type="EMBL" id="MDJ1176102.1"/>
    </source>
</evidence>
<dbReference type="RefSeq" id="WP_283768392.1">
    <property type="nucleotide sequence ID" value="NZ_JAQOSO010000096.1"/>
</dbReference>
<accession>A0ABT7BAB4</accession>
<dbReference type="EMBL" id="JAQOSO010000096">
    <property type="protein sequence ID" value="MDJ1176102.1"/>
    <property type="molecule type" value="Genomic_DNA"/>
</dbReference>
<gene>
    <name evidence="1" type="ORF">PMG25_18625</name>
</gene>
<sequence length="83" mass="9481">MSVQMDEWGRIQVPQAVQEKLGLTIATSLHLEVQDGKIILTPIHEEANLSYEGSVLVVNSEKTDNLDIIHALREERIQEQMNW</sequence>
<keyword evidence="2" id="KW-1185">Reference proteome</keyword>
<dbReference type="Gene3D" id="2.10.260.10">
    <property type="match status" value="1"/>
</dbReference>
<reference evidence="1 2" key="1">
    <citation type="submission" date="2023-01" db="EMBL/GenBank/DDBJ databases">
        <title>Novel diversity within Roseofilum (Cyanobacteria; Desertifilaceae) from marine benthic mats with descriptions of four novel species.</title>
        <authorList>
            <person name="Wang Y."/>
            <person name="Berthold D.E."/>
            <person name="Hu J."/>
            <person name="Lefler F.W."/>
            <person name="Laughinghouse H.D. IV."/>
        </authorList>
    </citation>
    <scope>NUCLEOTIDE SEQUENCE [LARGE SCALE GENOMIC DNA]</scope>
    <source>
        <strain evidence="1 2">BLCC-M114</strain>
    </source>
</reference>
<dbReference type="GO" id="GO:0003677">
    <property type="term" value="F:DNA binding"/>
    <property type="evidence" value="ECO:0007669"/>
    <property type="project" value="UniProtKB-KW"/>
</dbReference>
<comment type="caution">
    <text evidence="1">The sequence shown here is derived from an EMBL/GenBank/DDBJ whole genome shotgun (WGS) entry which is preliminary data.</text>
</comment>